<evidence type="ECO:0000256" key="4">
    <source>
        <dbReference type="ARBA" id="ARBA00022664"/>
    </source>
</evidence>
<evidence type="ECO:0000313" key="7">
    <source>
        <dbReference type="Proteomes" id="UP000717585"/>
    </source>
</evidence>
<dbReference type="GO" id="GO:0031087">
    <property type="term" value="P:deadenylation-independent decapping of nuclear-transcribed mRNA"/>
    <property type="evidence" value="ECO:0007669"/>
    <property type="project" value="TreeGrafter"/>
</dbReference>
<comment type="subcellular location">
    <subcellularLocation>
        <location evidence="1">Cytoplasm</location>
    </subcellularLocation>
</comment>
<comment type="similarity">
    <text evidence="2">Belongs to the DCP1 family.</text>
</comment>
<name>A0A8J6DYB9_9EUKA</name>
<comment type="caution">
    <text evidence="6">The sequence shown here is derived from an EMBL/GenBank/DDBJ whole genome shotgun (WGS) entry which is preliminary data.</text>
</comment>
<keyword evidence="3" id="KW-0963">Cytoplasm</keyword>
<organism evidence="6 7">
    <name type="scientific">Carpediemonas membranifera</name>
    <dbReference type="NCBI Taxonomy" id="201153"/>
    <lineage>
        <taxon>Eukaryota</taxon>
        <taxon>Metamonada</taxon>
        <taxon>Carpediemonas-like organisms</taxon>
        <taxon>Carpediemonas</taxon>
    </lineage>
</organism>
<dbReference type="PANTHER" id="PTHR16290:SF0">
    <property type="entry name" value="DECAPPING PROTEIN 1, ISOFORM A"/>
    <property type="match status" value="1"/>
</dbReference>
<dbReference type="Gene3D" id="2.30.29.30">
    <property type="entry name" value="Pleckstrin-homology domain (PH domain)/Phosphotyrosine-binding domain (PTB)"/>
    <property type="match status" value="1"/>
</dbReference>
<dbReference type="AlphaFoldDB" id="A0A8J6DYB9"/>
<keyword evidence="4" id="KW-0507">mRNA processing</keyword>
<reference evidence="6" key="1">
    <citation type="submission" date="2021-05" db="EMBL/GenBank/DDBJ databases">
        <title>A free-living protist that lacks canonical eukaryotic 1 DNA replication and segregation systems.</title>
        <authorList>
            <person name="Salas-Leiva D.E."/>
            <person name="Tromer E.C."/>
            <person name="Curtis B.A."/>
            <person name="Jerlstrom-Hultqvist J."/>
            <person name="Kolisko M."/>
            <person name="Yi Z."/>
            <person name="Salas-Leiva J.S."/>
            <person name="Gallot-Lavallee L."/>
            <person name="Kops G.J.P.L."/>
            <person name="Archibald J.M."/>
            <person name="Simpson A.G.B."/>
            <person name="Roger A.J."/>
        </authorList>
    </citation>
    <scope>NUCLEOTIDE SEQUENCE</scope>
    <source>
        <strain evidence="6">BICM</strain>
    </source>
</reference>
<feature type="region of interest" description="Disordered" evidence="5">
    <location>
        <begin position="148"/>
        <end position="169"/>
    </location>
</feature>
<dbReference type="Proteomes" id="UP000717585">
    <property type="component" value="Unassembled WGS sequence"/>
</dbReference>
<dbReference type="OrthoDB" id="440673at2759"/>
<evidence type="ECO:0000256" key="5">
    <source>
        <dbReference type="SAM" id="MobiDB-lite"/>
    </source>
</evidence>
<evidence type="ECO:0000313" key="6">
    <source>
        <dbReference type="EMBL" id="KAG9391944.1"/>
    </source>
</evidence>
<dbReference type="GO" id="GO:0003729">
    <property type="term" value="F:mRNA binding"/>
    <property type="evidence" value="ECO:0007669"/>
    <property type="project" value="TreeGrafter"/>
</dbReference>
<dbReference type="EMBL" id="JAHDYR010000042">
    <property type="protein sequence ID" value="KAG9391944.1"/>
    <property type="molecule type" value="Genomic_DNA"/>
</dbReference>
<protein>
    <submittedName>
        <fullName evidence="6">Dcp1-like decapping</fullName>
    </submittedName>
</protein>
<dbReference type="GO" id="GO:0000932">
    <property type="term" value="C:P-body"/>
    <property type="evidence" value="ECO:0007669"/>
    <property type="project" value="TreeGrafter"/>
</dbReference>
<keyword evidence="7" id="KW-1185">Reference proteome</keyword>
<dbReference type="GO" id="GO:0008047">
    <property type="term" value="F:enzyme activator activity"/>
    <property type="evidence" value="ECO:0007669"/>
    <property type="project" value="InterPro"/>
</dbReference>
<dbReference type="PANTHER" id="PTHR16290">
    <property type="entry name" value="TRANSCRIPTION FACTOR SMIF DECAPPING ENZYME DCP1"/>
    <property type="match status" value="1"/>
</dbReference>
<evidence type="ECO:0000256" key="3">
    <source>
        <dbReference type="ARBA" id="ARBA00022490"/>
    </source>
</evidence>
<dbReference type="GO" id="GO:0000290">
    <property type="term" value="P:deadenylation-dependent decapping of nuclear-transcribed mRNA"/>
    <property type="evidence" value="ECO:0007669"/>
    <property type="project" value="InterPro"/>
</dbReference>
<proteinExistence type="inferred from homology"/>
<dbReference type="SUPFAM" id="SSF50729">
    <property type="entry name" value="PH domain-like"/>
    <property type="match status" value="1"/>
</dbReference>
<sequence>MNDHERLTLKSLRRVDSSIERYLSVAQSTVYYSYDARTKQWVKPTTNGYEGALFICERQSDPKYCLIILNRASAQHFVLPIQPGVMAEVRDDNYIFIRVTGQGAVKTHGFWFFNNEEKAVIGEQLKSILSQPTPSAIPQPLTPMMTRHGGSTGSRGGPAASPHGPMITVTPTRGGEEAVTRVMEGLLHTPGPQGVPYSREKVRAMLSAMLNNDQFIDTVVRHLNNALE</sequence>
<dbReference type="GO" id="GO:0006397">
    <property type="term" value="P:mRNA processing"/>
    <property type="evidence" value="ECO:0007669"/>
    <property type="project" value="UniProtKB-KW"/>
</dbReference>
<gene>
    <name evidence="6" type="ORF">J8273_6746</name>
</gene>
<dbReference type="Pfam" id="PF06058">
    <property type="entry name" value="DCP1"/>
    <property type="match status" value="1"/>
</dbReference>
<dbReference type="InterPro" id="IPR010334">
    <property type="entry name" value="Dcp1"/>
</dbReference>
<accession>A0A8J6DYB9</accession>
<evidence type="ECO:0000256" key="1">
    <source>
        <dbReference type="ARBA" id="ARBA00004496"/>
    </source>
</evidence>
<dbReference type="InterPro" id="IPR011993">
    <property type="entry name" value="PH-like_dom_sf"/>
</dbReference>
<evidence type="ECO:0000256" key="2">
    <source>
        <dbReference type="ARBA" id="ARBA00008778"/>
    </source>
</evidence>